<feature type="non-terminal residue" evidence="1">
    <location>
        <position position="1"/>
    </location>
</feature>
<gene>
    <name evidence="1" type="ORF">BG015_006286</name>
</gene>
<dbReference type="EMBL" id="JAAAUQ010002987">
    <property type="protein sequence ID" value="KAF9119575.1"/>
    <property type="molecule type" value="Genomic_DNA"/>
</dbReference>
<evidence type="ECO:0000313" key="2">
    <source>
        <dbReference type="Proteomes" id="UP000748756"/>
    </source>
</evidence>
<accession>A0A9P5R056</accession>
<dbReference type="Proteomes" id="UP000748756">
    <property type="component" value="Unassembled WGS sequence"/>
</dbReference>
<feature type="non-terminal residue" evidence="1">
    <location>
        <position position="71"/>
    </location>
</feature>
<protein>
    <submittedName>
        <fullName evidence="1">Uncharacterized protein</fullName>
    </submittedName>
</protein>
<keyword evidence="2" id="KW-1185">Reference proteome</keyword>
<dbReference type="AlphaFoldDB" id="A0A9P5R056"/>
<organism evidence="1 2">
    <name type="scientific">Linnemannia schmuckeri</name>
    <dbReference type="NCBI Taxonomy" id="64567"/>
    <lineage>
        <taxon>Eukaryota</taxon>
        <taxon>Fungi</taxon>
        <taxon>Fungi incertae sedis</taxon>
        <taxon>Mucoromycota</taxon>
        <taxon>Mortierellomycotina</taxon>
        <taxon>Mortierellomycetes</taxon>
        <taxon>Mortierellales</taxon>
        <taxon>Mortierellaceae</taxon>
        <taxon>Linnemannia</taxon>
    </lineage>
</organism>
<reference evidence="1" key="1">
    <citation type="journal article" date="2020" name="Fungal Divers.">
        <title>Resolving the Mortierellaceae phylogeny through synthesis of multi-gene phylogenetics and phylogenomics.</title>
        <authorList>
            <person name="Vandepol N."/>
            <person name="Liber J."/>
            <person name="Desiro A."/>
            <person name="Na H."/>
            <person name="Kennedy M."/>
            <person name="Barry K."/>
            <person name="Grigoriev I.V."/>
            <person name="Miller A.N."/>
            <person name="O'Donnell K."/>
            <person name="Stajich J.E."/>
            <person name="Bonito G."/>
        </authorList>
    </citation>
    <scope>NUCLEOTIDE SEQUENCE</scope>
    <source>
        <strain evidence="1">NRRL 6426</strain>
    </source>
</reference>
<evidence type="ECO:0000313" key="1">
    <source>
        <dbReference type="EMBL" id="KAF9119575.1"/>
    </source>
</evidence>
<name>A0A9P5R056_9FUNG</name>
<proteinExistence type="predicted"/>
<sequence>QNATLIRTPTPVGLHKPAKVNMVASVTPLKRVRNADDFDSYGHNASGPGPLYELGILDEDEAMNKVPYLNN</sequence>
<comment type="caution">
    <text evidence="1">The sequence shown here is derived from an EMBL/GenBank/DDBJ whole genome shotgun (WGS) entry which is preliminary data.</text>
</comment>